<dbReference type="GO" id="GO:0005634">
    <property type="term" value="C:nucleus"/>
    <property type="evidence" value="ECO:0007669"/>
    <property type="project" value="UniProtKB-SubCell"/>
</dbReference>
<keyword evidence="5" id="KW-0862">Zinc</keyword>
<dbReference type="EMBL" id="VYZC01001641">
    <property type="protein sequence ID" value="NWT07166.1"/>
    <property type="molecule type" value="Genomic_DNA"/>
</dbReference>
<evidence type="ECO:0000256" key="4">
    <source>
        <dbReference type="ARBA" id="ARBA00022771"/>
    </source>
</evidence>
<keyword evidence="6" id="KW-0539">Nucleus</keyword>
<evidence type="ECO:0000256" key="2">
    <source>
        <dbReference type="ARBA" id="ARBA00022723"/>
    </source>
</evidence>
<dbReference type="FunFam" id="3.30.160.60:FF:000038">
    <property type="entry name" value="Zinc finger protein 624"/>
    <property type="match status" value="1"/>
</dbReference>
<dbReference type="InterPro" id="IPR036236">
    <property type="entry name" value="Znf_C2H2_sf"/>
</dbReference>
<name>A0A7K5KLQ7_9TYRA</name>
<accession>A0A7K5KLQ7</accession>
<dbReference type="GO" id="GO:0008270">
    <property type="term" value="F:zinc ion binding"/>
    <property type="evidence" value="ECO:0007669"/>
    <property type="project" value="UniProtKB-KW"/>
</dbReference>
<evidence type="ECO:0000256" key="5">
    <source>
        <dbReference type="ARBA" id="ARBA00022833"/>
    </source>
</evidence>
<protein>
    <submittedName>
        <fullName evidence="9">ZN300 protein</fullName>
    </submittedName>
</protein>
<dbReference type="Proteomes" id="UP000525714">
    <property type="component" value="Unassembled WGS sequence"/>
</dbReference>
<evidence type="ECO:0000256" key="7">
    <source>
        <dbReference type="PROSITE-ProRule" id="PRU00042"/>
    </source>
</evidence>
<dbReference type="GO" id="GO:0000981">
    <property type="term" value="F:DNA-binding transcription factor activity, RNA polymerase II-specific"/>
    <property type="evidence" value="ECO:0007669"/>
    <property type="project" value="TreeGrafter"/>
</dbReference>
<dbReference type="Gene3D" id="3.30.160.60">
    <property type="entry name" value="Classic Zinc Finger"/>
    <property type="match status" value="1"/>
</dbReference>
<keyword evidence="10" id="KW-1185">Reference proteome</keyword>
<evidence type="ECO:0000256" key="6">
    <source>
        <dbReference type="ARBA" id="ARBA00023242"/>
    </source>
</evidence>
<proteinExistence type="predicted"/>
<keyword evidence="3" id="KW-0677">Repeat</keyword>
<gene>
    <name evidence="9" type="primary">Znf300</name>
    <name evidence="9" type="ORF">MIOMAC_R10403</name>
</gene>
<dbReference type="GO" id="GO:0000978">
    <property type="term" value="F:RNA polymerase II cis-regulatory region sequence-specific DNA binding"/>
    <property type="evidence" value="ECO:0007669"/>
    <property type="project" value="TreeGrafter"/>
</dbReference>
<keyword evidence="2" id="KW-0479">Metal-binding</keyword>
<keyword evidence="4 7" id="KW-0863">Zinc-finger</keyword>
<dbReference type="PANTHER" id="PTHR23226:SF416">
    <property type="entry name" value="FI01424P"/>
    <property type="match status" value="1"/>
</dbReference>
<organism evidence="9 10">
    <name type="scientific">Mionectes macconnelli</name>
    <name type="common">McConnell's flycatcher</name>
    <dbReference type="NCBI Taxonomy" id="254557"/>
    <lineage>
        <taxon>Eukaryota</taxon>
        <taxon>Metazoa</taxon>
        <taxon>Chordata</taxon>
        <taxon>Craniata</taxon>
        <taxon>Vertebrata</taxon>
        <taxon>Euteleostomi</taxon>
        <taxon>Archelosauria</taxon>
        <taxon>Archosauria</taxon>
        <taxon>Dinosauria</taxon>
        <taxon>Saurischia</taxon>
        <taxon>Theropoda</taxon>
        <taxon>Coelurosauria</taxon>
        <taxon>Aves</taxon>
        <taxon>Neognathae</taxon>
        <taxon>Neoaves</taxon>
        <taxon>Telluraves</taxon>
        <taxon>Australaves</taxon>
        <taxon>Passeriformes</taxon>
        <taxon>Tyrannidae</taxon>
        <taxon>Mionectes</taxon>
    </lineage>
</organism>
<dbReference type="AlphaFoldDB" id="A0A7K5KLQ7"/>
<evidence type="ECO:0000313" key="10">
    <source>
        <dbReference type="Proteomes" id="UP000525714"/>
    </source>
</evidence>
<dbReference type="SUPFAM" id="SSF57667">
    <property type="entry name" value="beta-beta-alpha zinc fingers"/>
    <property type="match status" value="1"/>
</dbReference>
<dbReference type="InterPro" id="IPR013087">
    <property type="entry name" value="Znf_C2H2_type"/>
</dbReference>
<feature type="domain" description="C2H2-type" evidence="8">
    <location>
        <begin position="27"/>
        <end position="54"/>
    </location>
</feature>
<evidence type="ECO:0000256" key="1">
    <source>
        <dbReference type="ARBA" id="ARBA00004123"/>
    </source>
</evidence>
<feature type="non-terminal residue" evidence="9">
    <location>
        <position position="54"/>
    </location>
</feature>
<sequence>CWEAGWNFSQDSELVVQEQLPSGEKPFLCLECRKSSCWRSHLLRHWQIHTREQP</sequence>
<comment type="subcellular location">
    <subcellularLocation>
        <location evidence="1">Nucleus</location>
    </subcellularLocation>
</comment>
<dbReference type="PANTHER" id="PTHR23226">
    <property type="entry name" value="ZINC FINGER AND SCAN DOMAIN-CONTAINING"/>
    <property type="match status" value="1"/>
</dbReference>
<evidence type="ECO:0000256" key="3">
    <source>
        <dbReference type="ARBA" id="ARBA00022737"/>
    </source>
</evidence>
<dbReference type="PROSITE" id="PS50157">
    <property type="entry name" value="ZINC_FINGER_C2H2_2"/>
    <property type="match status" value="1"/>
</dbReference>
<evidence type="ECO:0000313" key="9">
    <source>
        <dbReference type="EMBL" id="NWT07166.1"/>
    </source>
</evidence>
<comment type="caution">
    <text evidence="9">The sequence shown here is derived from an EMBL/GenBank/DDBJ whole genome shotgun (WGS) entry which is preliminary data.</text>
</comment>
<feature type="non-terminal residue" evidence="9">
    <location>
        <position position="1"/>
    </location>
</feature>
<evidence type="ECO:0000259" key="8">
    <source>
        <dbReference type="PROSITE" id="PS50157"/>
    </source>
</evidence>
<reference evidence="9 10" key="1">
    <citation type="submission" date="2019-09" db="EMBL/GenBank/DDBJ databases">
        <title>Bird 10,000 Genomes (B10K) Project - Family phase.</title>
        <authorList>
            <person name="Zhang G."/>
        </authorList>
    </citation>
    <scope>NUCLEOTIDE SEQUENCE [LARGE SCALE GENOMIC DNA]</scope>
    <source>
        <strain evidence="9">B10K-DU-003-16</strain>
        <tissue evidence="9">Mixed tissue sample</tissue>
    </source>
</reference>